<sequence>MMAASFNKAPVPKTIAVKNNFHSMPDSAFKRPKPVAKLIKPKLPRPILPALPSTSRPLNLLMNNGHMEKAVRMMLEKKGQQQGQGQQPPAPNPTTKYNNSAALARMPIDFFKQYYTPLDGDARNYSSVECKLCKKVLKANNAHTYSSHFRRKHSDVVVPESSNISQIDEDNLANLLNLDDPDDPDQSPKPPAPRQPRKQNLVPESNQFPPQNNHHVRSLVK</sequence>
<evidence type="ECO:0000259" key="5">
    <source>
        <dbReference type="Pfam" id="PF02892"/>
    </source>
</evidence>
<keyword evidence="3" id="KW-0862">Zinc</keyword>
<keyword evidence="1" id="KW-0479">Metal-binding</keyword>
<evidence type="ECO:0000313" key="6">
    <source>
        <dbReference type="EMBL" id="OXA41753.1"/>
    </source>
</evidence>
<reference evidence="6 7" key="1">
    <citation type="submission" date="2015-12" db="EMBL/GenBank/DDBJ databases">
        <title>The genome of Folsomia candida.</title>
        <authorList>
            <person name="Faddeeva A."/>
            <person name="Derks M.F."/>
            <person name="Anvar Y."/>
            <person name="Smit S."/>
            <person name="Van Straalen N."/>
            <person name="Roelofs D."/>
        </authorList>
    </citation>
    <scope>NUCLEOTIDE SEQUENCE [LARGE SCALE GENOMIC DNA]</scope>
    <source>
        <strain evidence="6 7">VU population</strain>
        <tissue evidence="6">Whole body</tissue>
    </source>
</reference>
<evidence type="ECO:0000313" key="7">
    <source>
        <dbReference type="Proteomes" id="UP000198287"/>
    </source>
</evidence>
<keyword evidence="2" id="KW-0863">Zinc-finger</keyword>
<dbReference type="InterPro" id="IPR003656">
    <property type="entry name" value="Znf_BED"/>
</dbReference>
<feature type="region of interest" description="Disordered" evidence="4">
    <location>
        <begin position="76"/>
        <end position="96"/>
    </location>
</feature>
<evidence type="ECO:0000256" key="1">
    <source>
        <dbReference type="ARBA" id="ARBA00022723"/>
    </source>
</evidence>
<comment type="caution">
    <text evidence="6">The sequence shown here is derived from an EMBL/GenBank/DDBJ whole genome shotgun (WGS) entry which is preliminary data.</text>
</comment>
<dbReference type="AlphaFoldDB" id="A0A226D9C8"/>
<gene>
    <name evidence="6" type="ORF">Fcan01_23341</name>
</gene>
<keyword evidence="7" id="KW-1185">Reference proteome</keyword>
<feature type="region of interest" description="Disordered" evidence="4">
    <location>
        <begin position="175"/>
        <end position="221"/>
    </location>
</feature>
<dbReference type="Proteomes" id="UP000198287">
    <property type="component" value="Unassembled WGS sequence"/>
</dbReference>
<protein>
    <recommendedName>
        <fullName evidence="5">BED-type domain-containing protein</fullName>
    </recommendedName>
</protein>
<organism evidence="6 7">
    <name type="scientific">Folsomia candida</name>
    <name type="common">Springtail</name>
    <dbReference type="NCBI Taxonomy" id="158441"/>
    <lineage>
        <taxon>Eukaryota</taxon>
        <taxon>Metazoa</taxon>
        <taxon>Ecdysozoa</taxon>
        <taxon>Arthropoda</taxon>
        <taxon>Hexapoda</taxon>
        <taxon>Collembola</taxon>
        <taxon>Entomobryomorpha</taxon>
        <taxon>Isotomoidea</taxon>
        <taxon>Isotomidae</taxon>
        <taxon>Proisotominae</taxon>
        <taxon>Folsomia</taxon>
    </lineage>
</organism>
<dbReference type="GO" id="GO:0003677">
    <property type="term" value="F:DNA binding"/>
    <property type="evidence" value="ECO:0007669"/>
    <property type="project" value="InterPro"/>
</dbReference>
<dbReference type="GO" id="GO:0008270">
    <property type="term" value="F:zinc ion binding"/>
    <property type="evidence" value="ECO:0007669"/>
    <property type="project" value="UniProtKB-KW"/>
</dbReference>
<proteinExistence type="predicted"/>
<dbReference type="EMBL" id="LNIX01000028">
    <property type="protein sequence ID" value="OXA41753.1"/>
    <property type="molecule type" value="Genomic_DNA"/>
</dbReference>
<evidence type="ECO:0000256" key="4">
    <source>
        <dbReference type="SAM" id="MobiDB-lite"/>
    </source>
</evidence>
<feature type="compositionally biased region" description="Polar residues" evidence="4">
    <location>
        <begin position="202"/>
        <end position="213"/>
    </location>
</feature>
<name>A0A226D9C8_FOLCA</name>
<evidence type="ECO:0000256" key="2">
    <source>
        <dbReference type="ARBA" id="ARBA00022771"/>
    </source>
</evidence>
<evidence type="ECO:0000256" key="3">
    <source>
        <dbReference type="ARBA" id="ARBA00022833"/>
    </source>
</evidence>
<dbReference type="Pfam" id="PF02892">
    <property type="entry name" value="zf-BED"/>
    <property type="match status" value="1"/>
</dbReference>
<feature type="domain" description="BED-type" evidence="5">
    <location>
        <begin position="112"/>
        <end position="154"/>
    </location>
</feature>
<accession>A0A226D9C8</accession>